<feature type="signal peptide" evidence="5">
    <location>
        <begin position="1"/>
        <end position="21"/>
    </location>
</feature>
<reference evidence="7" key="1">
    <citation type="submission" date="2021-10" db="EMBL/GenBank/DDBJ databases">
        <title>The complete genome sequence of Leeia sp. TBRC 13508.</title>
        <authorList>
            <person name="Charoenyingcharoen P."/>
            <person name="Yukphan P."/>
        </authorList>
    </citation>
    <scope>NUCLEOTIDE SEQUENCE</scope>
    <source>
        <strain evidence="7">TBRC 13508</strain>
    </source>
</reference>
<evidence type="ECO:0000256" key="1">
    <source>
        <dbReference type="ARBA" id="ARBA00007074"/>
    </source>
</evidence>
<accession>A0ABS8D8E6</accession>
<protein>
    <submittedName>
        <fullName evidence="7">C40 family peptidase</fullName>
    </submittedName>
</protein>
<dbReference type="PANTHER" id="PTHR47053">
    <property type="entry name" value="MUREIN DD-ENDOPEPTIDASE MEPH-RELATED"/>
    <property type="match status" value="1"/>
</dbReference>
<keyword evidence="4" id="KW-0788">Thiol protease</keyword>
<dbReference type="InterPro" id="IPR038765">
    <property type="entry name" value="Papain-like_cys_pep_sf"/>
</dbReference>
<evidence type="ECO:0000313" key="8">
    <source>
        <dbReference type="Proteomes" id="UP001165395"/>
    </source>
</evidence>
<name>A0ABS8D8E6_9NEIS</name>
<feature type="chain" id="PRO_5046661605" evidence="5">
    <location>
        <begin position="22"/>
        <end position="194"/>
    </location>
</feature>
<organism evidence="7 8">
    <name type="scientific">Leeia speluncae</name>
    <dbReference type="NCBI Taxonomy" id="2884804"/>
    <lineage>
        <taxon>Bacteria</taxon>
        <taxon>Pseudomonadati</taxon>
        <taxon>Pseudomonadota</taxon>
        <taxon>Betaproteobacteria</taxon>
        <taxon>Neisseriales</taxon>
        <taxon>Leeiaceae</taxon>
        <taxon>Leeia</taxon>
    </lineage>
</organism>
<proteinExistence type="inferred from homology"/>
<dbReference type="InterPro" id="IPR000064">
    <property type="entry name" value="NLP_P60_dom"/>
</dbReference>
<comment type="caution">
    <text evidence="7">The sequence shown here is derived from an EMBL/GenBank/DDBJ whole genome shotgun (WGS) entry which is preliminary data.</text>
</comment>
<dbReference type="Gene3D" id="3.90.1720.10">
    <property type="entry name" value="endopeptidase domain like (from Nostoc punctiforme)"/>
    <property type="match status" value="1"/>
</dbReference>
<dbReference type="EMBL" id="JAJBZT010000007">
    <property type="protein sequence ID" value="MCB6184465.1"/>
    <property type="molecule type" value="Genomic_DNA"/>
</dbReference>
<keyword evidence="2" id="KW-0645">Protease</keyword>
<dbReference type="Proteomes" id="UP001165395">
    <property type="component" value="Unassembled WGS sequence"/>
</dbReference>
<dbReference type="PANTHER" id="PTHR47053:SF1">
    <property type="entry name" value="MUREIN DD-ENDOPEPTIDASE MEPH-RELATED"/>
    <property type="match status" value="1"/>
</dbReference>
<evidence type="ECO:0000313" key="7">
    <source>
        <dbReference type="EMBL" id="MCB6184465.1"/>
    </source>
</evidence>
<comment type="similarity">
    <text evidence="1">Belongs to the peptidase C40 family.</text>
</comment>
<gene>
    <name evidence="7" type="ORF">LIN78_13015</name>
</gene>
<keyword evidence="3" id="KW-0378">Hydrolase</keyword>
<evidence type="ECO:0000256" key="5">
    <source>
        <dbReference type="SAM" id="SignalP"/>
    </source>
</evidence>
<dbReference type="SUPFAM" id="SSF54001">
    <property type="entry name" value="Cysteine proteinases"/>
    <property type="match status" value="1"/>
</dbReference>
<evidence type="ECO:0000256" key="2">
    <source>
        <dbReference type="ARBA" id="ARBA00022670"/>
    </source>
</evidence>
<evidence type="ECO:0000259" key="6">
    <source>
        <dbReference type="PROSITE" id="PS51935"/>
    </source>
</evidence>
<evidence type="ECO:0000256" key="4">
    <source>
        <dbReference type="ARBA" id="ARBA00022807"/>
    </source>
</evidence>
<evidence type="ECO:0000256" key="3">
    <source>
        <dbReference type="ARBA" id="ARBA00022801"/>
    </source>
</evidence>
<dbReference type="PROSITE" id="PS51935">
    <property type="entry name" value="NLPC_P60"/>
    <property type="match status" value="1"/>
</dbReference>
<feature type="domain" description="NlpC/P60" evidence="6">
    <location>
        <begin position="63"/>
        <end position="187"/>
    </location>
</feature>
<sequence length="194" mass="21034">MKKIYLMLSACLLLNFGAATADEDPLTQLIFNNVLSPASNLSSNDNGRADVADGKPAKVTGDRVNSDDLLMSALSLIGIQYKFGGNTPETGFDCSGFVRYVFSQSVGIALPRSAAEISNIGKNVNRDELQPGDLVFFNTMKRAFSHVGIYMGNGKFIHSPRTGSAVQVVDMGQSYWRARFDGARRISKSPTVKQ</sequence>
<dbReference type="Pfam" id="PF00877">
    <property type="entry name" value="NLPC_P60"/>
    <property type="match status" value="1"/>
</dbReference>
<dbReference type="RefSeq" id="WP_227181275.1">
    <property type="nucleotide sequence ID" value="NZ_JAJBZT010000007.1"/>
</dbReference>
<keyword evidence="8" id="KW-1185">Reference proteome</keyword>
<dbReference type="InterPro" id="IPR051202">
    <property type="entry name" value="Peptidase_C40"/>
</dbReference>
<keyword evidence="5" id="KW-0732">Signal</keyword>